<reference evidence="2 3" key="1">
    <citation type="submission" date="2016-02" db="EMBL/GenBank/DDBJ databases">
        <title>Genome analysis of coral dinoflagellate symbionts highlights evolutionary adaptations to a symbiotic lifestyle.</title>
        <authorList>
            <person name="Aranda M."/>
            <person name="Li Y."/>
            <person name="Liew Y.J."/>
            <person name="Baumgarten S."/>
            <person name="Simakov O."/>
            <person name="Wilson M."/>
            <person name="Piel J."/>
            <person name="Ashoor H."/>
            <person name="Bougouffa S."/>
            <person name="Bajic V.B."/>
            <person name="Ryu T."/>
            <person name="Ravasi T."/>
            <person name="Bayer T."/>
            <person name="Micklem G."/>
            <person name="Kim H."/>
            <person name="Bhak J."/>
            <person name="Lajeunesse T.C."/>
            <person name="Voolstra C.R."/>
        </authorList>
    </citation>
    <scope>NUCLEOTIDE SEQUENCE [LARGE SCALE GENOMIC DNA]</scope>
    <source>
        <strain evidence="2 3">CCMP2467</strain>
    </source>
</reference>
<gene>
    <name evidence="2" type="ORF">AK812_SmicGene3583</name>
</gene>
<name>A0A1Q9EYI9_SYMMI</name>
<comment type="caution">
    <text evidence="2">The sequence shown here is derived from an EMBL/GenBank/DDBJ whole genome shotgun (WGS) entry which is preliminary data.</text>
</comment>
<organism evidence="2 3">
    <name type="scientific">Symbiodinium microadriaticum</name>
    <name type="common">Dinoflagellate</name>
    <name type="synonym">Zooxanthella microadriatica</name>
    <dbReference type="NCBI Taxonomy" id="2951"/>
    <lineage>
        <taxon>Eukaryota</taxon>
        <taxon>Sar</taxon>
        <taxon>Alveolata</taxon>
        <taxon>Dinophyceae</taxon>
        <taxon>Suessiales</taxon>
        <taxon>Symbiodiniaceae</taxon>
        <taxon>Symbiodinium</taxon>
    </lineage>
</organism>
<dbReference type="Proteomes" id="UP000186817">
    <property type="component" value="Unassembled WGS sequence"/>
</dbReference>
<evidence type="ECO:0000313" key="2">
    <source>
        <dbReference type="EMBL" id="OLQ12479.1"/>
    </source>
</evidence>
<dbReference type="EMBL" id="LSRX01000042">
    <property type="protein sequence ID" value="OLQ12479.1"/>
    <property type="molecule type" value="Genomic_DNA"/>
</dbReference>
<keyword evidence="3" id="KW-1185">Reference proteome</keyword>
<accession>A0A1Q9EYI9</accession>
<evidence type="ECO:0000256" key="1">
    <source>
        <dbReference type="SAM" id="MobiDB-lite"/>
    </source>
</evidence>
<proteinExistence type="predicted"/>
<evidence type="ECO:0000313" key="3">
    <source>
        <dbReference type="Proteomes" id="UP000186817"/>
    </source>
</evidence>
<sequence length="241" mass="26300">MASIQCRCGTVVIRLARALPKCAWECCCVDCYQKNMWSCEAGGVEYPPGYGVHGIGLPMHLVYFDNKLDVQKGRERIAFNRLRDDARSTNMIASCCKALLCVEHPGYVGQSVLLFPDFITILGAPPLLPPACRIFIKDWPADAYAKLPPKPGIWWEDGKMYGHSEEDKALAGKSVEGMLQAMPPSAIGETFQQLLEAVGGKVDVLGLPEGPNSRRKKQAQAGKEPGGVEKAFNYKGQGQGL</sequence>
<protein>
    <submittedName>
        <fullName evidence="2">Uncharacterized protein</fullName>
    </submittedName>
</protein>
<feature type="region of interest" description="Disordered" evidence="1">
    <location>
        <begin position="206"/>
        <end position="241"/>
    </location>
</feature>
<dbReference type="OMA" id="ECCCVDC"/>
<dbReference type="OrthoDB" id="407060at2759"/>
<dbReference type="AlphaFoldDB" id="A0A1Q9EYI9"/>